<keyword evidence="5" id="KW-0560">Oxidoreductase</keyword>
<proteinExistence type="inferred from homology"/>
<evidence type="ECO:0000256" key="5">
    <source>
        <dbReference type="ARBA" id="ARBA00023002"/>
    </source>
</evidence>
<dbReference type="EMBL" id="UINC01004639">
    <property type="protein sequence ID" value="SVA15817.1"/>
    <property type="molecule type" value="Genomic_DNA"/>
</dbReference>
<dbReference type="SUPFAM" id="SSF51735">
    <property type="entry name" value="NAD(P)-binding Rossmann-fold domains"/>
    <property type="match status" value="1"/>
</dbReference>
<evidence type="ECO:0000256" key="6">
    <source>
        <dbReference type="ARBA" id="ARBA00023098"/>
    </source>
</evidence>
<comment type="similarity">
    <text evidence="2">Belongs to the short-chain dehydrogenases/reductases (SDR) family. FabI subfamily.</text>
</comment>
<name>A0A381TM11_9ZZZZ</name>
<dbReference type="GO" id="GO:0004318">
    <property type="term" value="F:enoyl-[acyl-carrier-protein] reductase (NADH) activity"/>
    <property type="evidence" value="ECO:0007669"/>
    <property type="project" value="InterPro"/>
</dbReference>
<sequence>MYTIDLSGKTAVVFGIANQRSIAWSITKILSDAGAEIVATYQNERVKEPVSKLTSELPNVSVIECDVSDEKNVESAFSQINSISGKVDIVVHSIAFAQKEDLGGRFVDTDREGFRIALDISAYSLVSITRHASQLMTEGGNIITMSFMAAEKVFPGYNIMSTAKAALENEVRQLANDLGPEGIRVNAISAGPLDTLSSRVISGYRDMKKAHLERAPMKRNITHEEVASTALYLCSDMSSGVTGEVVHVDTGYHVMGI</sequence>
<dbReference type="PANTHER" id="PTHR43159:SF2">
    <property type="entry name" value="ENOYL-[ACYL-CARRIER-PROTEIN] REDUCTASE [NADH], CHLOROPLASTIC"/>
    <property type="match status" value="1"/>
</dbReference>
<keyword evidence="3" id="KW-0444">Lipid biosynthesis</keyword>
<dbReference type="PANTHER" id="PTHR43159">
    <property type="entry name" value="ENOYL-[ACYL-CARRIER-PROTEIN] REDUCTASE"/>
    <property type="match status" value="1"/>
</dbReference>
<dbReference type="AlphaFoldDB" id="A0A381TM11"/>
<evidence type="ECO:0000256" key="1">
    <source>
        <dbReference type="ARBA" id="ARBA00005189"/>
    </source>
</evidence>
<dbReference type="Pfam" id="PF13561">
    <property type="entry name" value="adh_short_C2"/>
    <property type="match status" value="1"/>
</dbReference>
<evidence type="ECO:0000313" key="8">
    <source>
        <dbReference type="EMBL" id="SVA15817.1"/>
    </source>
</evidence>
<dbReference type="GO" id="GO:0006633">
    <property type="term" value="P:fatty acid biosynthetic process"/>
    <property type="evidence" value="ECO:0007669"/>
    <property type="project" value="UniProtKB-KW"/>
</dbReference>
<dbReference type="Gene3D" id="3.40.50.720">
    <property type="entry name" value="NAD(P)-binding Rossmann-like Domain"/>
    <property type="match status" value="1"/>
</dbReference>
<evidence type="ECO:0000256" key="3">
    <source>
        <dbReference type="ARBA" id="ARBA00022516"/>
    </source>
</evidence>
<evidence type="ECO:0000256" key="7">
    <source>
        <dbReference type="ARBA" id="ARBA00023160"/>
    </source>
</evidence>
<dbReference type="InterPro" id="IPR036291">
    <property type="entry name" value="NAD(P)-bd_dom_sf"/>
</dbReference>
<dbReference type="InterPro" id="IPR002347">
    <property type="entry name" value="SDR_fam"/>
</dbReference>
<reference evidence="8" key="1">
    <citation type="submission" date="2018-05" db="EMBL/GenBank/DDBJ databases">
        <authorList>
            <person name="Lanie J.A."/>
            <person name="Ng W.-L."/>
            <person name="Kazmierczak K.M."/>
            <person name="Andrzejewski T.M."/>
            <person name="Davidsen T.M."/>
            <person name="Wayne K.J."/>
            <person name="Tettelin H."/>
            <person name="Glass J.I."/>
            <person name="Rusch D."/>
            <person name="Podicherti R."/>
            <person name="Tsui H.-C.T."/>
            <person name="Winkler M.E."/>
        </authorList>
    </citation>
    <scope>NUCLEOTIDE SEQUENCE</scope>
</reference>
<evidence type="ECO:0000256" key="4">
    <source>
        <dbReference type="ARBA" id="ARBA00022832"/>
    </source>
</evidence>
<dbReference type="CDD" id="cd05372">
    <property type="entry name" value="ENR_SDR"/>
    <property type="match status" value="1"/>
</dbReference>
<dbReference type="Gene3D" id="1.10.8.400">
    <property type="entry name" value="Enoyl acyl carrier protein reductase"/>
    <property type="match status" value="1"/>
</dbReference>
<evidence type="ECO:0000256" key="2">
    <source>
        <dbReference type="ARBA" id="ARBA00009233"/>
    </source>
</evidence>
<comment type="pathway">
    <text evidence="1">Lipid metabolism.</text>
</comment>
<dbReference type="InterPro" id="IPR014358">
    <property type="entry name" value="Enoyl-ACP_Rdtase_NADH"/>
</dbReference>
<evidence type="ECO:0008006" key="9">
    <source>
        <dbReference type="Google" id="ProtNLM"/>
    </source>
</evidence>
<accession>A0A381TM11</accession>
<dbReference type="PIRSF" id="PIRSF000094">
    <property type="entry name" value="Enoyl-ACP_rdct"/>
    <property type="match status" value="1"/>
</dbReference>
<organism evidence="8">
    <name type="scientific">marine metagenome</name>
    <dbReference type="NCBI Taxonomy" id="408172"/>
    <lineage>
        <taxon>unclassified sequences</taxon>
        <taxon>metagenomes</taxon>
        <taxon>ecological metagenomes</taxon>
    </lineage>
</organism>
<keyword evidence="4" id="KW-0276">Fatty acid metabolism</keyword>
<dbReference type="PRINTS" id="PR00081">
    <property type="entry name" value="GDHRDH"/>
</dbReference>
<keyword evidence="6" id="KW-0443">Lipid metabolism</keyword>
<keyword evidence="7" id="KW-0275">Fatty acid biosynthesis</keyword>
<gene>
    <name evidence="8" type="ORF">METZ01_LOCUS68671</name>
</gene>
<protein>
    <recommendedName>
        <fullName evidence="9">Enoyl-[acyl-carrier-protein] reductase (NADH)</fullName>
    </recommendedName>
</protein>